<dbReference type="AlphaFoldDB" id="A0A9N8H4X6"/>
<proteinExistence type="predicted"/>
<gene>
    <name evidence="1" type="ORF">SEMRO_126_G060510.1</name>
</gene>
<name>A0A9N8H4X6_9STRA</name>
<dbReference type="Proteomes" id="UP001153069">
    <property type="component" value="Unassembled WGS sequence"/>
</dbReference>
<comment type="caution">
    <text evidence="1">The sequence shown here is derived from an EMBL/GenBank/DDBJ whole genome shotgun (WGS) entry which is preliminary data.</text>
</comment>
<evidence type="ECO:0000313" key="2">
    <source>
        <dbReference type="Proteomes" id="UP001153069"/>
    </source>
</evidence>
<evidence type="ECO:0000313" key="1">
    <source>
        <dbReference type="EMBL" id="CAB9502058.1"/>
    </source>
</evidence>
<protein>
    <submittedName>
        <fullName evidence="1">Uncharacterized protein</fullName>
    </submittedName>
</protein>
<keyword evidence="2" id="KW-1185">Reference proteome</keyword>
<sequence>MTYDFKTKDGGIFSASCRRPNRSSLRPINDMEAYKTRIAKCIAHAIRKESDEVLIWYFQNSTFLAPEQAMELHDFLCGQDNVETTYVAMDRLSIVIKTCHGVKLTLVLVCKFSRFYVERPPKNAGMSAVITELETLPSFRKEAPHNTVADTPSVVDLLSPSSIANSEFTLETMD</sequence>
<dbReference type="EMBL" id="CAICTM010000125">
    <property type="protein sequence ID" value="CAB9502058.1"/>
    <property type="molecule type" value="Genomic_DNA"/>
</dbReference>
<reference evidence="1" key="1">
    <citation type="submission" date="2020-06" db="EMBL/GenBank/DDBJ databases">
        <authorList>
            <consortium name="Plant Systems Biology data submission"/>
        </authorList>
    </citation>
    <scope>NUCLEOTIDE SEQUENCE</scope>
    <source>
        <strain evidence="1">D6</strain>
    </source>
</reference>
<accession>A0A9N8H4X6</accession>
<organism evidence="1 2">
    <name type="scientific">Seminavis robusta</name>
    <dbReference type="NCBI Taxonomy" id="568900"/>
    <lineage>
        <taxon>Eukaryota</taxon>
        <taxon>Sar</taxon>
        <taxon>Stramenopiles</taxon>
        <taxon>Ochrophyta</taxon>
        <taxon>Bacillariophyta</taxon>
        <taxon>Bacillariophyceae</taxon>
        <taxon>Bacillariophycidae</taxon>
        <taxon>Naviculales</taxon>
        <taxon>Naviculaceae</taxon>
        <taxon>Seminavis</taxon>
    </lineage>
</organism>